<comment type="caution">
    <text evidence="1">The sequence shown here is derived from an EMBL/GenBank/DDBJ whole genome shotgun (WGS) entry which is preliminary data.</text>
</comment>
<proteinExistence type="predicted"/>
<gene>
    <name evidence="1" type="ORF">T03_9319</name>
</gene>
<evidence type="ECO:0000313" key="1">
    <source>
        <dbReference type="EMBL" id="KRY25095.1"/>
    </source>
</evidence>
<sequence>MLGIGVCCVQTPLVADNGNGCSNCQGWTVIIDLTFSLNADRVR</sequence>
<dbReference type="AlphaFoldDB" id="A0A0V1AJV0"/>
<accession>A0A0V1AJV0</accession>
<name>A0A0V1AJV0_TRIBR</name>
<reference evidence="1 2" key="1">
    <citation type="submission" date="2015-01" db="EMBL/GenBank/DDBJ databases">
        <title>Evolution of Trichinella species and genotypes.</title>
        <authorList>
            <person name="Korhonen P.K."/>
            <person name="Edoardo P."/>
            <person name="Giuseppe L.R."/>
            <person name="Gasser R.B."/>
        </authorList>
    </citation>
    <scope>NUCLEOTIDE SEQUENCE [LARGE SCALE GENOMIC DNA]</scope>
    <source>
        <strain evidence="1">ISS120</strain>
    </source>
</reference>
<dbReference type="Proteomes" id="UP000054653">
    <property type="component" value="Unassembled WGS sequence"/>
</dbReference>
<protein>
    <submittedName>
        <fullName evidence="1">Uncharacterized protein</fullName>
    </submittedName>
</protein>
<keyword evidence="2" id="KW-1185">Reference proteome</keyword>
<dbReference type="EMBL" id="JYDI01002565">
    <property type="protein sequence ID" value="KRY25095.1"/>
    <property type="molecule type" value="Genomic_DNA"/>
</dbReference>
<organism evidence="1 2">
    <name type="scientific">Trichinella britovi</name>
    <name type="common">Parasitic roundworm</name>
    <dbReference type="NCBI Taxonomy" id="45882"/>
    <lineage>
        <taxon>Eukaryota</taxon>
        <taxon>Metazoa</taxon>
        <taxon>Ecdysozoa</taxon>
        <taxon>Nematoda</taxon>
        <taxon>Enoplea</taxon>
        <taxon>Dorylaimia</taxon>
        <taxon>Trichinellida</taxon>
        <taxon>Trichinellidae</taxon>
        <taxon>Trichinella</taxon>
    </lineage>
</organism>
<evidence type="ECO:0000313" key="2">
    <source>
        <dbReference type="Proteomes" id="UP000054653"/>
    </source>
</evidence>